<dbReference type="Proteomes" id="UP000297245">
    <property type="component" value="Unassembled WGS sequence"/>
</dbReference>
<protein>
    <submittedName>
        <fullName evidence="4">NAD(P)-binding protein</fullName>
    </submittedName>
</protein>
<feature type="domain" description="NAD-dependent epimerase/dehydratase" evidence="3">
    <location>
        <begin position="6"/>
        <end position="249"/>
    </location>
</feature>
<dbReference type="Gene3D" id="3.40.50.720">
    <property type="entry name" value="NAD(P)-binding Rossmann-like Domain"/>
    <property type="match status" value="1"/>
</dbReference>
<organism evidence="4 5">
    <name type="scientific">Dendrothele bispora (strain CBS 962.96)</name>
    <dbReference type="NCBI Taxonomy" id="1314807"/>
    <lineage>
        <taxon>Eukaryota</taxon>
        <taxon>Fungi</taxon>
        <taxon>Dikarya</taxon>
        <taxon>Basidiomycota</taxon>
        <taxon>Agaricomycotina</taxon>
        <taxon>Agaricomycetes</taxon>
        <taxon>Agaricomycetidae</taxon>
        <taxon>Agaricales</taxon>
        <taxon>Agaricales incertae sedis</taxon>
        <taxon>Dendrothele</taxon>
    </lineage>
</organism>
<dbReference type="AlphaFoldDB" id="A0A4S8MP39"/>
<dbReference type="Pfam" id="PF01370">
    <property type="entry name" value="Epimerase"/>
    <property type="match status" value="1"/>
</dbReference>
<gene>
    <name evidence="4" type="ORF">K435DRAFT_774347</name>
</gene>
<dbReference type="PANTHER" id="PTHR10366:SF564">
    <property type="entry name" value="STEROL-4-ALPHA-CARBOXYLATE 3-DEHYDROGENASE, DECARBOXYLATING"/>
    <property type="match status" value="1"/>
</dbReference>
<keyword evidence="1" id="KW-0560">Oxidoreductase</keyword>
<evidence type="ECO:0000313" key="4">
    <source>
        <dbReference type="EMBL" id="THV04602.1"/>
    </source>
</evidence>
<dbReference type="EMBL" id="ML179054">
    <property type="protein sequence ID" value="THV04602.1"/>
    <property type="molecule type" value="Genomic_DNA"/>
</dbReference>
<reference evidence="4 5" key="1">
    <citation type="journal article" date="2019" name="Nat. Ecol. Evol.">
        <title>Megaphylogeny resolves global patterns of mushroom evolution.</title>
        <authorList>
            <person name="Varga T."/>
            <person name="Krizsan K."/>
            <person name="Foldi C."/>
            <person name="Dima B."/>
            <person name="Sanchez-Garcia M."/>
            <person name="Sanchez-Ramirez S."/>
            <person name="Szollosi G.J."/>
            <person name="Szarkandi J.G."/>
            <person name="Papp V."/>
            <person name="Albert L."/>
            <person name="Andreopoulos W."/>
            <person name="Angelini C."/>
            <person name="Antonin V."/>
            <person name="Barry K.W."/>
            <person name="Bougher N.L."/>
            <person name="Buchanan P."/>
            <person name="Buyck B."/>
            <person name="Bense V."/>
            <person name="Catcheside P."/>
            <person name="Chovatia M."/>
            <person name="Cooper J."/>
            <person name="Damon W."/>
            <person name="Desjardin D."/>
            <person name="Finy P."/>
            <person name="Geml J."/>
            <person name="Haridas S."/>
            <person name="Hughes K."/>
            <person name="Justo A."/>
            <person name="Karasinski D."/>
            <person name="Kautmanova I."/>
            <person name="Kiss B."/>
            <person name="Kocsube S."/>
            <person name="Kotiranta H."/>
            <person name="LaButti K.M."/>
            <person name="Lechner B.E."/>
            <person name="Liimatainen K."/>
            <person name="Lipzen A."/>
            <person name="Lukacs Z."/>
            <person name="Mihaltcheva S."/>
            <person name="Morgado L.N."/>
            <person name="Niskanen T."/>
            <person name="Noordeloos M.E."/>
            <person name="Ohm R.A."/>
            <person name="Ortiz-Santana B."/>
            <person name="Ovrebo C."/>
            <person name="Racz N."/>
            <person name="Riley R."/>
            <person name="Savchenko A."/>
            <person name="Shiryaev A."/>
            <person name="Soop K."/>
            <person name="Spirin V."/>
            <person name="Szebenyi C."/>
            <person name="Tomsovsky M."/>
            <person name="Tulloss R.E."/>
            <person name="Uehling J."/>
            <person name="Grigoriev I.V."/>
            <person name="Vagvolgyi C."/>
            <person name="Papp T."/>
            <person name="Martin F.M."/>
            <person name="Miettinen O."/>
            <person name="Hibbett D.S."/>
            <person name="Nagy L.G."/>
        </authorList>
    </citation>
    <scope>NUCLEOTIDE SEQUENCE [LARGE SCALE GENOMIC DNA]</scope>
    <source>
        <strain evidence="4 5">CBS 962.96</strain>
    </source>
</reference>
<proteinExistence type="inferred from homology"/>
<evidence type="ECO:0000256" key="2">
    <source>
        <dbReference type="ARBA" id="ARBA00023445"/>
    </source>
</evidence>
<comment type="similarity">
    <text evidence="2">Belongs to the NAD(P)-dependent epimerase/dehydratase family. Dihydroflavonol-4-reductase subfamily.</text>
</comment>
<keyword evidence="5" id="KW-1185">Reference proteome</keyword>
<name>A0A4S8MP39_DENBC</name>
<dbReference type="PANTHER" id="PTHR10366">
    <property type="entry name" value="NAD DEPENDENT EPIMERASE/DEHYDRATASE"/>
    <property type="match status" value="1"/>
</dbReference>
<accession>A0A4S8MP39</accession>
<dbReference type="OrthoDB" id="2735536at2759"/>
<dbReference type="GO" id="GO:0016616">
    <property type="term" value="F:oxidoreductase activity, acting on the CH-OH group of donors, NAD or NADP as acceptor"/>
    <property type="evidence" value="ECO:0007669"/>
    <property type="project" value="TreeGrafter"/>
</dbReference>
<evidence type="ECO:0000259" key="3">
    <source>
        <dbReference type="Pfam" id="PF01370"/>
    </source>
</evidence>
<dbReference type="InterPro" id="IPR001509">
    <property type="entry name" value="Epimerase_deHydtase"/>
</dbReference>
<dbReference type="SUPFAM" id="SSF51735">
    <property type="entry name" value="NAD(P)-binding Rossmann-fold domains"/>
    <property type="match status" value="1"/>
</dbReference>
<dbReference type="InterPro" id="IPR050425">
    <property type="entry name" value="NAD(P)_dehydrat-like"/>
</dbReference>
<sequence>MSKPIVLITGGTGLTGSHIISQLLEQGQYTVRGVARSASKLKSIFPDARPDQLEIVEIPNLTSDFTEALKGVYAVIHVASATYANGATGPEIFEVAYEGTLNLIQQAIKQGIKKIVYTGAYGSLLDTKISNGFSTVPITEKDFGPITLEELDRTDTNLTTIYQASKTIAEKKAWELAHENPDVDLTVLLPPGIFGPLVPNFVLKSRESLSSNDYVYQIILNGPDAYPFFPVSDMVDVRDIARAHLAALALPPLPVDEETGSRRDKRFIVSGCKYWWKEVADLIRRERPHLAHRLPKEDVPAPVQITTPLDLSFTEKFLPGFEGVQSYYPWEDSILGALDSALALEQDGKKN</sequence>
<evidence type="ECO:0000313" key="5">
    <source>
        <dbReference type="Proteomes" id="UP000297245"/>
    </source>
</evidence>
<dbReference type="InterPro" id="IPR036291">
    <property type="entry name" value="NAD(P)-bd_dom_sf"/>
</dbReference>
<evidence type="ECO:0000256" key="1">
    <source>
        <dbReference type="ARBA" id="ARBA00023002"/>
    </source>
</evidence>